<keyword evidence="1" id="KW-1133">Transmembrane helix</keyword>
<dbReference type="AlphaFoldDB" id="A0A016V4Z8"/>
<evidence type="ECO:0000256" key="1">
    <source>
        <dbReference type="SAM" id="Phobius"/>
    </source>
</evidence>
<gene>
    <name evidence="2" type="primary">Acey_s0018.g3678</name>
    <name evidence="2" type="ORF">Y032_0018g3678</name>
</gene>
<evidence type="ECO:0000313" key="3">
    <source>
        <dbReference type="Proteomes" id="UP000024635"/>
    </source>
</evidence>
<keyword evidence="3" id="KW-1185">Reference proteome</keyword>
<protein>
    <submittedName>
        <fullName evidence="2">Uncharacterized protein</fullName>
    </submittedName>
</protein>
<proteinExistence type="predicted"/>
<comment type="caution">
    <text evidence="2">The sequence shown here is derived from an EMBL/GenBank/DDBJ whole genome shotgun (WGS) entry which is preliminary data.</text>
</comment>
<accession>A0A016V4Z8</accession>
<name>A0A016V4Z8_9BILA</name>
<dbReference type="EMBL" id="JARK01001354">
    <property type="protein sequence ID" value="EYC22037.1"/>
    <property type="molecule type" value="Genomic_DNA"/>
</dbReference>
<keyword evidence="1" id="KW-0472">Membrane</keyword>
<keyword evidence="1" id="KW-0812">Transmembrane</keyword>
<sequence>MTAVMLVECNVQCSKGWVIDEWRPIYKESIRQHLLPVTAILASFATQAFLVLAATAERWQQLREDGNNWEQMLLGFSNRRVTLLGLRS</sequence>
<evidence type="ECO:0000313" key="2">
    <source>
        <dbReference type="EMBL" id="EYC22037.1"/>
    </source>
</evidence>
<reference evidence="3" key="1">
    <citation type="journal article" date="2015" name="Nat. Genet.">
        <title>The genome and transcriptome of the zoonotic hookworm Ancylostoma ceylanicum identify infection-specific gene families.</title>
        <authorList>
            <person name="Schwarz E.M."/>
            <person name="Hu Y."/>
            <person name="Antoshechkin I."/>
            <person name="Miller M.M."/>
            <person name="Sternberg P.W."/>
            <person name="Aroian R.V."/>
        </authorList>
    </citation>
    <scope>NUCLEOTIDE SEQUENCE</scope>
    <source>
        <strain evidence="3">HY135</strain>
    </source>
</reference>
<feature type="transmembrane region" description="Helical" evidence="1">
    <location>
        <begin position="34"/>
        <end position="54"/>
    </location>
</feature>
<dbReference type="Proteomes" id="UP000024635">
    <property type="component" value="Unassembled WGS sequence"/>
</dbReference>
<organism evidence="2 3">
    <name type="scientific">Ancylostoma ceylanicum</name>
    <dbReference type="NCBI Taxonomy" id="53326"/>
    <lineage>
        <taxon>Eukaryota</taxon>
        <taxon>Metazoa</taxon>
        <taxon>Ecdysozoa</taxon>
        <taxon>Nematoda</taxon>
        <taxon>Chromadorea</taxon>
        <taxon>Rhabditida</taxon>
        <taxon>Rhabditina</taxon>
        <taxon>Rhabditomorpha</taxon>
        <taxon>Strongyloidea</taxon>
        <taxon>Ancylostomatidae</taxon>
        <taxon>Ancylostomatinae</taxon>
        <taxon>Ancylostoma</taxon>
    </lineage>
</organism>